<evidence type="ECO:0000256" key="5">
    <source>
        <dbReference type="ARBA" id="ARBA00023157"/>
    </source>
</evidence>
<feature type="region of interest" description="Disordered" evidence="7">
    <location>
        <begin position="235"/>
        <end position="259"/>
    </location>
</feature>
<dbReference type="InterPro" id="IPR011626">
    <property type="entry name" value="Alpha-macroglobulin_TED"/>
</dbReference>
<dbReference type="SMART" id="SM01419">
    <property type="entry name" value="Thiol-ester_cl"/>
    <property type="match status" value="1"/>
</dbReference>
<dbReference type="PANTHER" id="PTHR11412">
    <property type="entry name" value="MACROGLOBULIN / COMPLEMENT"/>
    <property type="match status" value="1"/>
</dbReference>
<keyword evidence="3 8" id="KW-0732">Signal</keyword>
<evidence type="ECO:0000313" key="10">
    <source>
        <dbReference type="EMBL" id="CAG2206210.1"/>
    </source>
</evidence>
<dbReference type="Pfam" id="PF00207">
    <property type="entry name" value="A2M"/>
    <property type="match status" value="1"/>
</dbReference>
<feature type="region of interest" description="Disordered" evidence="7">
    <location>
        <begin position="130"/>
        <end position="161"/>
    </location>
</feature>
<dbReference type="Gene3D" id="2.60.40.1940">
    <property type="match status" value="1"/>
</dbReference>
<dbReference type="Pfam" id="PF01835">
    <property type="entry name" value="MG2"/>
    <property type="match status" value="1"/>
</dbReference>
<dbReference type="FunFam" id="1.50.10.20:FF:000001">
    <property type="entry name" value="CD109 isoform 1"/>
    <property type="match status" value="1"/>
</dbReference>
<dbReference type="InterPro" id="IPR002890">
    <property type="entry name" value="MG2"/>
</dbReference>
<evidence type="ECO:0000256" key="6">
    <source>
        <dbReference type="ARBA" id="ARBA00023180"/>
    </source>
</evidence>
<keyword evidence="2" id="KW-0646">Protease inhibitor</keyword>
<evidence type="ECO:0000256" key="1">
    <source>
        <dbReference type="ARBA" id="ARBA00010952"/>
    </source>
</evidence>
<dbReference type="InterPro" id="IPR001599">
    <property type="entry name" value="Macroglobln_a2"/>
</dbReference>
<dbReference type="Pfam" id="PF07703">
    <property type="entry name" value="A2M_BRD"/>
    <property type="match status" value="1"/>
</dbReference>
<dbReference type="InterPro" id="IPR050473">
    <property type="entry name" value="A2M/Complement_sys"/>
</dbReference>
<dbReference type="Gene3D" id="2.20.130.20">
    <property type="match status" value="1"/>
</dbReference>
<evidence type="ECO:0000256" key="7">
    <source>
        <dbReference type="SAM" id="MobiDB-lite"/>
    </source>
</evidence>
<accession>A0A8S3RHG6</accession>
<dbReference type="InterPro" id="IPR013783">
    <property type="entry name" value="Ig-like_fold"/>
</dbReference>
<dbReference type="InterPro" id="IPR047565">
    <property type="entry name" value="Alpha-macroglob_thiol-ester_cl"/>
</dbReference>
<dbReference type="SUPFAM" id="SSF48239">
    <property type="entry name" value="Terpenoid cyclases/Protein prenyltransferases"/>
    <property type="match status" value="1"/>
</dbReference>
<organism evidence="10 11">
    <name type="scientific">Mytilus edulis</name>
    <name type="common">Blue mussel</name>
    <dbReference type="NCBI Taxonomy" id="6550"/>
    <lineage>
        <taxon>Eukaryota</taxon>
        <taxon>Metazoa</taxon>
        <taxon>Spiralia</taxon>
        <taxon>Lophotrochozoa</taxon>
        <taxon>Mollusca</taxon>
        <taxon>Bivalvia</taxon>
        <taxon>Autobranchia</taxon>
        <taxon>Pteriomorphia</taxon>
        <taxon>Mytilida</taxon>
        <taxon>Mytiloidea</taxon>
        <taxon>Mytilidae</taxon>
        <taxon>Mytilinae</taxon>
        <taxon>Mytilus</taxon>
    </lineage>
</organism>
<dbReference type="CDD" id="cd02897">
    <property type="entry name" value="A2M_2"/>
    <property type="match status" value="1"/>
</dbReference>
<feature type="compositionally biased region" description="Basic and acidic residues" evidence="7">
    <location>
        <begin position="137"/>
        <end position="153"/>
    </location>
</feature>
<dbReference type="InterPro" id="IPR041555">
    <property type="entry name" value="MG3"/>
</dbReference>
<dbReference type="InterPro" id="IPR041813">
    <property type="entry name" value="A2M_TED"/>
</dbReference>
<dbReference type="PROSITE" id="PS00477">
    <property type="entry name" value="ALPHA_2_MACROGLOBULIN"/>
    <property type="match status" value="1"/>
</dbReference>
<feature type="chain" id="PRO_5035745967" evidence="8">
    <location>
        <begin position="23"/>
        <end position="1962"/>
    </location>
</feature>
<dbReference type="FunFam" id="2.60.40.1930:FF:000001">
    <property type="entry name" value="CD109 isoform 3"/>
    <property type="match status" value="1"/>
</dbReference>
<feature type="domain" description="Apple" evidence="9">
    <location>
        <begin position="1099"/>
        <end position="1173"/>
    </location>
</feature>
<dbReference type="PROSITE" id="PS50948">
    <property type="entry name" value="PAN"/>
    <property type="match status" value="1"/>
</dbReference>
<feature type="compositionally biased region" description="Polar residues" evidence="7">
    <location>
        <begin position="244"/>
        <end position="255"/>
    </location>
</feature>
<dbReference type="Pfam" id="PF07678">
    <property type="entry name" value="TED_complement"/>
    <property type="match status" value="1"/>
</dbReference>
<evidence type="ECO:0000313" key="11">
    <source>
        <dbReference type="Proteomes" id="UP000683360"/>
    </source>
</evidence>
<keyword evidence="6" id="KW-0325">Glycoprotein</keyword>
<dbReference type="EMBL" id="CAJPWZ010001044">
    <property type="protein sequence ID" value="CAG2206210.1"/>
    <property type="molecule type" value="Genomic_DNA"/>
</dbReference>
<sequence>MNGALMLWITFLTLWMTCGVTGAPTKYLFTAPRNLWQGSREEFCISFHDDKDIQANYLVTLSLADESDVLLGNGTTNGINKISKMDSAENRFETPRLTAQGRPVLPRSRSCETFHDLTPTGEISIRVNQDQWPSQENTDRYEKDGIHHTDKRPLSGGLSPSTKVAIDQAKNKEVSNRATVVHLEPNATWPVKQNLGEESSTLYNHAARSRYGFWSQKAEGSTIAEGTAIAEVTAEAKGSAEGDSGNTRRGATSCESRWDSGDLPRTLDRAVLHNMGATYQALPLTSRGRFRVGVNRTDHEHRTDEMTSNLNYSGISNKPNFERDYDINLQNTNCYKKKPVLYDGETNWEDYLVQFELIAAINKWSDLEKALELATSLRGTAQSILTNLRPEMRTNFVQLTAALASRFQPENQAEMYRAQMKSKIRGRTEQIPVLGQDIKRLVRLAYPSAPMEVRDYLARDCFIDSLNDADMEWAIFQAKAKNIDNAIQVALEYEAFQNNRQDGRVCHHFTVPDLSGKHKLTLQTETTRVLETGVSTTVTRVDITEVEIHESALETFIQTDKPIYKPGETVKFRGMTINKDLKPWTGMLPLVTVKNPGDVRVMQWLNVENNKGLLSFEMPLSEDPPLGEWKITMLVEGKEHVQPFTVQEYVLPKYEVTITAPTFLLPTTETIQGTVCAKYTYGKPVKGKVELSVCFQDTSPYFYYYRSRDNSERPCATRIMDIDGCETYMVDGSELMLDSSNFSRYGNLMINATVTEQATAISLNGTVKGPEMTFEAVKLKFEDDTHGYFKDAFPYYARVLSKSHMVHHTHVTHHFKSHDAVNFDSLPDEMLLDPYTPPPRPTWLYPIDPIPYYDDPELGFKPEAENITISLDGDDTTVKPEPEPKEDKTMALDSPCDMMALQTCMMPVSQINPGNVKEMCPIIETLDECIKPYHTSCKEQLIAVASLEDMYNSMCKQDSPCDMMAVKTCMMPVSQINPGNVKEMCQTYETLDECIKPYRTSCKEQLISLASVEDMYNSMCKSKCEMVELLKCMEPMIKLEGNSMLQICKKFTDLKTCIEPYWNDCKESTEIKSVSMMLDSYDTLCPENKETEEEIHEICTKQFRPNFNTSASVLPGDMMTASNTGDMDSCARACDKANKCMGFNYHNGGTCELFYQNYLTAEKEGVDFYERQCYPDDSKDIIQSTHVAKVKISIPITANMGPKSELLIYYVREDDETVAATLEFSVENCFDNKVEMKFDQDTVYPEMNINLLAGNHQITPDQIFGRFKEPYMYTSYWQDDKNYCDEKTHYDENLYVAGDMYNYNYRSYESDSVDAIQAFRKMNLVVFTDLTLQTRPCKLQEHRPVYYSVGGARQPVGVRGSVAIDESVDVEMKTSVNPSPRPDSPEVRTLFPETWLWDLHLIGDEGEVNVKSTIPHTITEWVGNSLCTNLDVGVGVSSVTGITAFQPFFLSFTLPYSAIRGEIVPVLVSIFNYMSECLVMQVALPTSKDFGIEGGAKRVHTRCVCPGETSTIKYHVTPYALGKIKILATAESIPDDGTCGNKTVSTDGTGANDAVQRELLIDAEGIEKEYTATSYICPEGAEVTESMILPLPSTDLVDDSARGYINIIGDIMGPALSNLKDLLQMPYGCGEQNMASFSPNIFALQYLGNTNQLLPKIEDEAKGYMRIGYQRQLKYRHDDGSYSAFGGTGSGSIWLTSFVVKCLGQSRPYISIDADDLNKSITWFRRQQLENGCFPKIGYTHSYYLKGGFSDRSNEASLTAFVLIAMLEAGIPSSDPSVMKAVRCLDVQDIPDTYTMAIMAYAYTLYDLRHLRRQEVIKMLDERATEKDGMKYWSRTDKKEDSKKKQKWYYTAVSAEVEMTAYALLAHVTGEQQDAATNARPMVMWLTKQRNPRGGFSSTQDTIVALQALARYATLVYQGGVNVSIEMTEQNKNHPDRTTTFNIDDDNTLVLQSEKSNYYLVL</sequence>
<dbReference type="Pfam" id="PF00024">
    <property type="entry name" value="PAN_1"/>
    <property type="match status" value="1"/>
</dbReference>
<dbReference type="Gene3D" id="2.60.120.1540">
    <property type="match status" value="1"/>
</dbReference>
<comment type="similarity">
    <text evidence="1">Belongs to the protease inhibitor I39 (alpha-2-macroglobulin) family.</text>
</comment>
<gene>
    <name evidence="10" type="ORF">MEDL_20544</name>
</gene>
<dbReference type="PANTHER" id="PTHR11412:SF171">
    <property type="entry name" value="PREGNANCY ZONE PROTEIN-LIKE PROTEIN"/>
    <property type="match status" value="1"/>
</dbReference>
<dbReference type="SUPFAM" id="SSF81296">
    <property type="entry name" value="E set domains"/>
    <property type="match status" value="1"/>
</dbReference>
<dbReference type="Pfam" id="PF17791">
    <property type="entry name" value="MG3"/>
    <property type="match status" value="1"/>
</dbReference>
<proteinExistence type="inferred from homology"/>
<dbReference type="GO" id="GO:0004867">
    <property type="term" value="F:serine-type endopeptidase inhibitor activity"/>
    <property type="evidence" value="ECO:0007669"/>
    <property type="project" value="UniProtKB-KW"/>
</dbReference>
<keyword evidence="4" id="KW-0722">Serine protease inhibitor</keyword>
<feature type="signal peptide" evidence="8">
    <location>
        <begin position="1"/>
        <end position="22"/>
    </location>
</feature>
<keyword evidence="5" id="KW-1015">Disulfide bond</keyword>
<dbReference type="InterPro" id="IPR019742">
    <property type="entry name" value="MacrogloblnA2_CS"/>
</dbReference>
<evidence type="ECO:0000256" key="3">
    <source>
        <dbReference type="ARBA" id="ARBA00022729"/>
    </source>
</evidence>
<dbReference type="GO" id="GO:0005615">
    <property type="term" value="C:extracellular space"/>
    <property type="evidence" value="ECO:0007669"/>
    <property type="project" value="InterPro"/>
</dbReference>
<reference evidence="10" key="1">
    <citation type="submission" date="2021-03" db="EMBL/GenBank/DDBJ databases">
        <authorList>
            <person name="Bekaert M."/>
        </authorList>
    </citation>
    <scope>NUCLEOTIDE SEQUENCE</scope>
</reference>
<dbReference type="Proteomes" id="UP000683360">
    <property type="component" value="Unassembled WGS sequence"/>
</dbReference>
<dbReference type="Gene3D" id="2.60.40.1930">
    <property type="match status" value="2"/>
</dbReference>
<dbReference type="SMART" id="SM01360">
    <property type="entry name" value="A2M"/>
    <property type="match status" value="1"/>
</dbReference>
<dbReference type="Gene3D" id="1.50.10.20">
    <property type="match status" value="1"/>
</dbReference>
<dbReference type="InterPro" id="IPR011625">
    <property type="entry name" value="A2M_N_BRD"/>
</dbReference>
<evidence type="ECO:0000256" key="4">
    <source>
        <dbReference type="ARBA" id="ARBA00022900"/>
    </source>
</evidence>
<evidence type="ECO:0000256" key="8">
    <source>
        <dbReference type="SAM" id="SignalP"/>
    </source>
</evidence>
<name>A0A8S3RHG6_MYTED</name>
<protein>
    <submittedName>
        <fullName evidence="10">C3 and PZP-like alpha-2-macroglobulin domain-containing protein 8</fullName>
    </submittedName>
</protein>
<dbReference type="InterPro" id="IPR014756">
    <property type="entry name" value="Ig_E-set"/>
</dbReference>
<evidence type="ECO:0000256" key="2">
    <source>
        <dbReference type="ARBA" id="ARBA00022690"/>
    </source>
</evidence>
<dbReference type="InterPro" id="IPR003609">
    <property type="entry name" value="Pan_app"/>
</dbReference>
<dbReference type="Gene3D" id="2.60.40.10">
    <property type="entry name" value="Immunoglobulins"/>
    <property type="match status" value="1"/>
</dbReference>
<comment type="caution">
    <text evidence="10">The sequence shown here is derived from an EMBL/GenBank/DDBJ whole genome shotgun (WGS) entry which is preliminary data.</text>
</comment>
<dbReference type="InterPro" id="IPR008930">
    <property type="entry name" value="Terpenoid_cyclase/PrenylTrfase"/>
</dbReference>
<keyword evidence="11" id="KW-1185">Reference proteome</keyword>
<dbReference type="OrthoDB" id="9998011at2759"/>
<evidence type="ECO:0000259" key="9">
    <source>
        <dbReference type="PROSITE" id="PS50948"/>
    </source>
</evidence>